<dbReference type="PROSITE" id="PS50113">
    <property type="entry name" value="PAC"/>
    <property type="match status" value="1"/>
</dbReference>
<dbReference type="PROSITE" id="PS50112">
    <property type="entry name" value="PAS"/>
    <property type="match status" value="2"/>
</dbReference>
<dbReference type="SMART" id="SM00086">
    <property type="entry name" value="PAC"/>
    <property type="match status" value="1"/>
</dbReference>
<feature type="domain" description="PAC" evidence="2">
    <location>
        <begin position="386"/>
        <end position="438"/>
    </location>
</feature>
<dbReference type="NCBIfam" id="TIGR00254">
    <property type="entry name" value="GGDEF"/>
    <property type="match status" value="1"/>
</dbReference>
<dbReference type="InterPro" id="IPR029787">
    <property type="entry name" value="Nucleotide_cyclase"/>
</dbReference>
<feature type="domain" description="EAL" evidence="3">
    <location>
        <begin position="612"/>
        <end position="865"/>
    </location>
</feature>
<dbReference type="CDD" id="cd01948">
    <property type="entry name" value="EAL"/>
    <property type="match status" value="1"/>
</dbReference>
<dbReference type="SUPFAM" id="SSF55781">
    <property type="entry name" value="GAF domain-like"/>
    <property type="match status" value="1"/>
</dbReference>
<evidence type="ECO:0000313" key="6">
    <source>
        <dbReference type="Proteomes" id="UP001524586"/>
    </source>
</evidence>
<dbReference type="SMART" id="SM00065">
    <property type="entry name" value="GAF"/>
    <property type="match status" value="1"/>
</dbReference>
<evidence type="ECO:0000259" key="4">
    <source>
        <dbReference type="PROSITE" id="PS50887"/>
    </source>
</evidence>
<dbReference type="Pfam" id="PF00563">
    <property type="entry name" value="EAL"/>
    <property type="match status" value="1"/>
</dbReference>
<sequence>MKNFDCGQADDGADVSARQINRLKRLYELSLLMSGDPMEVFSYAARMIGELLAVKVVCLSEIQGENLQFISVYAQGEIYTDAGSCPLAVTPCATVALSKDIRVIQNVAAQFPRAAFLQAHNAFSYCGFPALDNAGKVVAVTCLLDDRPHDFSEQDLELLRIVGQRIGMELERKRLDEQKEATLAALKASEQQNRLILDNAGDGIIILNEQGLIESFNRTAQEMFGYTADTVLGRPAECLFSDAEQVDGDQGFRWLLKRVQKGGVIRATEIFACYADKSAFPVELSIACLPMDKRRIYTLIVRDITLRKHFEQKLSQTHTVFENTSEGIVITDTDNRIVAVNKALCAMTGYTQAELIGQFPSKWKSGLHDDGFFNDLWRALLEKGQWQGEIWNRHKSGEVIPMLENINVVRDGKGTISSYVAIMTDITGIKQFEERLSHLAHHDPLTGLANRILLEERVSLAMRRAEQQQHRLAVLFIDLDRFKNINDSFGHSVGDRLLKEVGKRLASAVRETDTVSRLGGDEFVVILGELESPALAHGIAGKLSKILSHAITVDGREFIVTPSIGIAMYPEDASSIEDLFKHADTAMYHAKNQGRNNCQFYSAGLSRTVYENLMLESALRNAEERGELSLHYQPQFDLTTGRLIGAEALVRWLHPELGSISPAQFIALAEESGQIVKLGEWVVRNTCRQIKQWLNQGLKLERVSVNVSALQIQRGNFADSVGQILRETGLAANFLELEVTESFIIEAEQSFAILDALRQMGVELAIDDFGTSYSSLKYLKRLPIQRLKIDRSFVQDIPNDLNSNAIARAVIAMARSLQLETVAEGIENSQQRDFLMAEGCQCGQGYFFGKPVPVVEFTQLYLAGL</sequence>
<keyword evidence="6" id="KW-1185">Reference proteome</keyword>
<evidence type="ECO:0000259" key="1">
    <source>
        <dbReference type="PROSITE" id="PS50112"/>
    </source>
</evidence>
<comment type="caution">
    <text evidence="5">The sequence shown here is derived from an EMBL/GenBank/DDBJ whole genome shotgun (WGS) entry which is preliminary data.</text>
</comment>
<dbReference type="PROSITE" id="PS50883">
    <property type="entry name" value="EAL"/>
    <property type="match status" value="1"/>
</dbReference>
<dbReference type="Proteomes" id="UP001524586">
    <property type="component" value="Unassembled WGS sequence"/>
</dbReference>
<dbReference type="InterPro" id="IPR000160">
    <property type="entry name" value="GGDEF_dom"/>
</dbReference>
<dbReference type="CDD" id="cd00130">
    <property type="entry name" value="PAS"/>
    <property type="match status" value="2"/>
</dbReference>
<dbReference type="InterPro" id="IPR043128">
    <property type="entry name" value="Rev_trsase/Diguanyl_cyclase"/>
</dbReference>
<dbReference type="InterPro" id="IPR035965">
    <property type="entry name" value="PAS-like_dom_sf"/>
</dbReference>
<dbReference type="InterPro" id="IPR052155">
    <property type="entry name" value="Biofilm_reg_signaling"/>
</dbReference>
<dbReference type="Gene3D" id="3.30.450.40">
    <property type="match status" value="1"/>
</dbReference>
<dbReference type="InterPro" id="IPR001610">
    <property type="entry name" value="PAC"/>
</dbReference>
<dbReference type="SMART" id="SM00091">
    <property type="entry name" value="PAS"/>
    <property type="match status" value="2"/>
</dbReference>
<feature type="domain" description="PAS" evidence="1">
    <location>
        <begin position="189"/>
        <end position="234"/>
    </location>
</feature>
<dbReference type="InterPro" id="IPR035919">
    <property type="entry name" value="EAL_sf"/>
</dbReference>
<evidence type="ECO:0000313" key="5">
    <source>
        <dbReference type="EMBL" id="MCQ8129807.1"/>
    </source>
</evidence>
<dbReference type="SMART" id="SM00052">
    <property type="entry name" value="EAL"/>
    <property type="match status" value="1"/>
</dbReference>
<dbReference type="InterPro" id="IPR001633">
    <property type="entry name" value="EAL_dom"/>
</dbReference>
<proteinExistence type="predicted"/>
<dbReference type="PANTHER" id="PTHR44757:SF2">
    <property type="entry name" value="BIOFILM ARCHITECTURE MAINTENANCE PROTEIN MBAA"/>
    <property type="match status" value="1"/>
</dbReference>
<dbReference type="Gene3D" id="3.20.20.450">
    <property type="entry name" value="EAL domain"/>
    <property type="match status" value="1"/>
</dbReference>
<dbReference type="Gene3D" id="3.30.70.270">
    <property type="match status" value="1"/>
</dbReference>
<protein>
    <submittedName>
        <fullName evidence="5">EAL domain-containing protein</fullName>
    </submittedName>
</protein>
<evidence type="ECO:0000259" key="3">
    <source>
        <dbReference type="PROSITE" id="PS50883"/>
    </source>
</evidence>
<dbReference type="InterPro" id="IPR003018">
    <property type="entry name" value="GAF"/>
</dbReference>
<accession>A0ABT1U7P7</accession>
<dbReference type="SUPFAM" id="SSF55785">
    <property type="entry name" value="PYP-like sensor domain (PAS domain)"/>
    <property type="match status" value="2"/>
</dbReference>
<dbReference type="InterPro" id="IPR029016">
    <property type="entry name" value="GAF-like_dom_sf"/>
</dbReference>
<dbReference type="InterPro" id="IPR000700">
    <property type="entry name" value="PAS-assoc_C"/>
</dbReference>
<name>A0ABT1U7P7_9GAMM</name>
<dbReference type="PROSITE" id="PS50887">
    <property type="entry name" value="GGDEF"/>
    <property type="match status" value="1"/>
</dbReference>
<organism evidence="5 6">
    <name type="scientific">Methylomonas rivi</name>
    <dbReference type="NCBI Taxonomy" id="2952226"/>
    <lineage>
        <taxon>Bacteria</taxon>
        <taxon>Pseudomonadati</taxon>
        <taxon>Pseudomonadota</taxon>
        <taxon>Gammaproteobacteria</taxon>
        <taxon>Methylococcales</taxon>
        <taxon>Methylococcaceae</taxon>
        <taxon>Methylomonas</taxon>
    </lineage>
</organism>
<feature type="domain" description="PAS" evidence="1">
    <location>
        <begin position="313"/>
        <end position="358"/>
    </location>
</feature>
<dbReference type="SUPFAM" id="SSF55073">
    <property type="entry name" value="Nucleotide cyclase"/>
    <property type="match status" value="1"/>
</dbReference>
<dbReference type="Pfam" id="PF13426">
    <property type="entry name" value="PAS_9"/>
    <property type="match status" value="2"/>
</dbReference>
<dbReference type="Gene3D" id="3.30.450.20">
    <property type="entry name" value="PAS domain"/>
    <property type="match status" value="2"/>
</dbReference>
<reference evidence="5 6" key="1">
    <citation type="submission" date="2022-07" db="EMBL/GenBank/DDBJ databases">
        <title>Methylomonas rivi sp. nov., Methylomonas rosea sp. nov., Methylomonas aureus sp. nov. and Methylomonas subterranea sp. nov., four novel methanotrophs isolated from a freshwater creek and the deep terrestrial subsurface.</title>
        <authorList>
            <person name="Abin C."/>
            <person name="Sankaranarayanan K."/>
            <person name="Garner C."/>
            <person name="Sindelar R."/>
            <person name="Kotary K."/>
            <person name="Garner R."/>
            <person name="Barclay S."/>
            <person name="Lawson P."/>
            <person name="Krumholz L."/>
        </authorList>
    </citation>
    <scope>NUCLEOTIDE SEQUENCE [LARGE SCALE GENOMIC DNA]</scope>
    <source>
        <strain evidence="5 6">WSC-6</strain>
    </source>
</reference>
<dbReference type="PANTHER" id="PTHR44757">
    <property type="entry name" value="DIGUANYLATE CYCLASE DGCP"/>
    <property type="match status" value="1"/>
</dbReference>
<dbReference type="Pfam" id="PF01590">
    <property type="entry name" value="GAF"/>
    <property type="match status" value="1"/>
</dbReference>
<dbReference type="Pfam" id="PF00990">
    <property type="entry name" value="GGDEF"/>
    <property type="match status" value="1"/>
</dbReference>
<evidence type="ECO:0000259" key="2">
    <source>
        <dbReference type="PROSITE" id="PS50113"/>
    </source>
</evidence>
<dbReference type="CDD" id="cd01949">
    <property type="entry name" value="GGDEF"/>
    <property type="match status" value="1"/>
</dbReference>
<dbReference type="SMART" id="SM00267">
    <property type="entry name" value="GGDEF"/>
    <property type="match status" value="1"/>
</dbReference>
<dbReference type="InterPro" id="IPR000014">
    <property type="entry name" value="PAS"/>
</dbReference>
<dbReference type="RefSeq" id="WP_256616235.1">
    <property type="nucleotide sequence ID" value="NZ_JANIBK010000100.1"/>
</dbReference>
<dbReference type="NCBIfam" id="TIGR00229">
    <property type="entry name" value="sensory_box"/>
    <property type="match status" value="2"/>
</dbReference>
<gene>
    <name evidence="5" type="ORF">NP596_15210</name>
</gene>
<feature type="domain" description="GGDEF" evidence="4">
    <location>
        <begin position="470"/>
        <end position="603"/>
    </location>
</feature>
<dbReference type="EMBL" id="JANIBK010000100">
    <property type="protein sequence ID" value="MCQ8129807.1"/>
    <property type="molecule type" value="Genomic_DNA"/>
</dbReference>
<dbReference type="SUPFAM" id="SSF141868">
    <property type="entry name" value="EAL domain-like"/>
    <property type="match status" value="1"/>
</dbReference>